<reference evidence="1 2" key="1">
    <citation type="journal article" date="2019" name="Biochem. Eng. J.">
        <title>Metabolic engineering of the marine bacteria Neptunomonas concharum for the production of acetoin and meso-2,3-butanediol from acetate.</title>
        <authorList>
            <person name="Li W."/>
            <person name="Pu N."/>
            <person name="Liu C.-X."/>
            <person name="Yuan Q.-P."/>
            <person name="Li Z.-J."/>
        </authorList>
    </citation>
    <scope>NUCLEOTIDE SEQUENCE [LARGE SCALE GENOMIC DNA]</scope>
    <source>
        <strain evidence="1 2">JCM17730</strain>
    </source>
</reference>
<dbReference type="RefSeq" id="WP_138988270.1">
    <property type="nucleotide sequence ID" value="NZ_CP043869.1"/>
</dbReference>
<dbReference type="EMBL" id="CP043869">
    <property type="protein sequence ID" value="QEQ96895.1"/>
    <property type="molecule type" value="Genomic_DNA"/>
</dbReference>
<evidence type="ECO:0000313" key="2">
    <source>
        <dbReference type="Proteomes" id="UP000324760"/>
    </source>
</evidence>
<sequence>MAFKLESFISSCLAVINDADAHKQITALLTEAVADPDSIYAEIGWPEKAQIEKLYVSDKLTIVNVVWAPKMTLLPHNHNMWASIGVYCGREDNILWRRLKDEPNRIEAAGAKTIGSTEVQPLGANIIHSVTNPTSAFTAAIHVYGGNFFENERSEWEPSSLTEQPYDVVKNLSLFEQENAILQFLKGN</sequence>
<accession>A0A5P1RCB0</accession>
<organism evidence="1 2">
    <name type="scientific">Neptunomonas concharum</name>
    <dbReference type="NCBI Taxonomy" id="1031538"/>
    <lineage>
        <taxon>Bacteria</taxon>
        <taxon>Pseudomonadati</taxon>
        <taxon>Pseudomonadota</taxon>
        <taxon>Gammaproteobacteria</taxon>
        <taxon>Oceanospirillales</taxon>
        <taxon>Oceanospirillaceae</taxon>
        <taxon>Neptunomonas</taxon>
    </lineage>
</organism>
<protein>
    <recommendedName>
        <fullName evidence="3">Cysteine dioxygenase</fullName>
    </recommendedName>
</protein>
<name>A0A5P1RCB0_9GAMM</name>
<evidence type="ECO:0000313" key="1">
    <source>
        <dbReference type="EMBL" id="QEQ96895.1"/>
    </source>
</evidence>
<dbReference type="SUPFAM" id="SSF51182">
    <property type="entry name" value="RmlC-like cupins"/>
    <property type="match status" value="1"/>
</dbReference>
<keyword evidence="2" id="KW-1185">Reference proteome</keyword>
<evidence type="ECO:0008006" key="3">
    <source>
        <dbReference type="Google" id="ProtNLM"/>
    </source>
</evidence>
<dbReference type="OrthoDB" id="7059163at2"/>
<dbReference type="KEGG" id="ncu:F0U83_09270"/>
<dbReference type="Gene3D" id="2.60.120.10">
    <property type="entry name" value="Jelly Rolls"/>
    <property type="match status" value="1"/>
</dbReference>
<dbReference type="InterPro" id="IPR014710">
    <property type="entry name" value="RmlC-like_jellyroll"/>
</dbReference>
<dbReference type="AlphaFoldDB" id="A0A5P1RCB0"/>
<dbReference type="Proteomes" id="UP000324760">
    <property type="component" value="Chromosome"/>
</dbReference>
<proteinExistence type="predicted"/>
<gene>
    <name evidence="1" type="ORF">F0U83_09270</name>
</gene>
<dbReference type="InterPro" id="IPR011051">
    <property type="entry name" value="RmlC_Cupin_sf"/>
</dbReference>